<dbReference type="Pfam" id="PF07484">
    <property type="entry name" value="Collar"/>
    <property type="match status" value="1"/>
</dbReference>
<evidence type="ECO:0000313" key="3">
    <source>
        <dbReference type="Proteomes" id="UP001500782"/>
    </source>
</evidence>
<dbReference type="InterPro" id="IPR037053">
    <property type="entry name" value="Phage_tail_collar_dom_sf"/>
</dbReference>
<dbReference type="EMBL" id="BAAADJ010000006">
    <property type="protein sequence ID" value="GAA0319612.1"/>
    <property type="molecule type" value="Genomic_DNA"/>
</dbReference>
<gene>
    <name evidence="2" type="ORF">GCM10008967_07680</name>
</gene>
<accession>A0ABN0VXC7</accession>
<dbReference type="Gene3D" id="3.90.1340.10">
    <property type="entry name" value="Phage tail collar domain"/>
    <property type="match status" value="1"/>
</dbReference>
<proteinExistence type="predicted"/>
<evidence type="ECO:0000313" key="2">
    <source>
        <dbReference type="EMBL" id="GAA0319612.1"/>
    </source>
</evidence>
<organism evidence="2 3">
    <name type="scientific">Bacillus carboniphilus</name>
    <dbReference type="NCBI Taxonomy" id="86663"/>
    <lineage>
        <taxon>Bacteria</taxon>
        <taxon>Bacillati</taxon>
        <taxon>Bacillota</taxon>
        <taxon>Bacilli</taxon>
        <taxon>Bacillales</taxon>
        <taxon>Bacillaceae</taxon>
        <taxon>Bacillus</taxon>
    </lineage>
</organism>
<name>A0ABN0VXC7_9BACI</name>
<dbReference type="SUPFAM" id="SSF88874">
    <property type="entry name" value="Receptor-binding domain of short tail fibre protein gp12"/>
    <property type="match status" value="1"/>
</dbReference>
<dbReference type="InterPro" id="IPR011083">
    <property type="entry name" value="Phage_tail_collar_dom"/>
</dbReference>
<dbReference type="Proteomes" id="UP001500782">
    <property type="component" value="Unassembled WGS sequence"/>
</dbReference>
<protein>
    <submittedName>
        <fullName evidence="2">Tail fiber protein</fullName>
    </submittedName>
</protein>
<evidence type="ECO:0000259" key="1">
    <source>
        <dbReference type="Pfam" id="PF07484"/>
    </source>
</evidence>
<reference evidence="2 3" key="1">
    <citation type="journal article" date="2019" name="Int. J. Syst. Evol. Microbiol.">
        <title>The Global Catalogue of Microorganisms (GCM) 10K type strain sequencing project: providing services to taxonomists for standard genome sequencing and annotation.</title>
        <authorList>
            <consortium name="The Broad Institute Genomics Platform"/>
            <consortium name="The Broad Institute Genome Sequencing Center for Infectious Disease"/>
            <person name="Wu L."/>
            <person name="Ma J."/>
        </authorList>
    </citation>
    <scope>NUCLEOTIDE SEQUENCE [LARGE SCALE GENOMIC DNA]</scope>
    <source>
        <strain evidence="2 3">JCM 9731</strain>
    </source>
</reference>
<dbReference type="RefSeq" id="WP_343796536.1">
    <property type="nucleotide sequence ID" value="NZ_BAAADJ010000006.1"/>
</dbReference>
<feature type="domain" description="Phage tail collar" evidence="1">
    <location>
        <begin position="6"/>
        <end position="62"/>
    </location>
</feature>
<keyword evidence="3" id="KW-1185">Reference proteome</keyword>
<comment type="caution">
    <text evidence="2">The sequence shown here is derived from an EMBL/GenBank/DDBJ whole genome shotgun (WGS) entry which is preliminary data.</text>
</comment>
<sequence length="170" mass="18139">MEAYVGEIRIFGGNFAPVGWAFCDGQLLSISENELLFSLIGTTYGGDGQTNFALPDLRGRLPIHQGQSTFGTIYTLGERGGTESVTLSPTHLPPHSHQVMASPNSGDLGSPQDATWATKNQQYSADANPSNTLHPQIIGSVGGGQPHDNLMPSLAVNYIICLWGVYPPQN</sequence>